<organism evidence="6 8">
    <name type="scientific">Jannaschia seohaensis</name>
    <dbReference type="NCBI Taxonomy" id="475081"/>
    <lineage>
        <taxon>Bacteria</taxon>
        <taxon>Pseudomonadati</taxon>
        <taxon>Pseudomonadota</taxon>
        <taxon>Alphaproteobacteria</taxon>
        <taxon>Rhodobacterales</taxon>
        <taxon>Roseobacteraceae</taxon>
        <taxon>Jannaschia</taxon>
    </lineage>
</organism>
<protein>
    <submittedName>
        <fullName evidence="6">FCD domain-containing protein</fullName>
    </submittedName>
</protein>
<keyword evidence="1" id="KW-0805">Transcription regulation</keyword>
<dbReference type="Gene3D" id="1.20.120.530">
    <property type="entry name" value="GntR ligand-binding domain-like"/>
    <property type="match status" value="1"/>
</dbReference>
<dbReference type="RefSeq" id="WP_170125356.1">
    <property type="nucleotide sequence ID" value="NZ_QGDJ01000003.1"/>
</dbReference>
<evidence type="ECO:0000256" key="3">
    <source>
        <dbReference type="ARBA" id="ARBA00023163"/>
    </source>
</evidence>
<gene>
    <name evidence="5" type="ORF">BCF38_10319</name>
    <name evidence="6" type="ORF">SAMN05421539_10319</name>
</gene>
<dbReference type="InterPro" id="IPR008920">
    <property type="entry name" value="TF_FadR/GntR_C"/>
</dbReference>
<dbReference type="EMBL" id="UETC01000003">
    <property type="protein sequence ID" value="SSA44192.1"/>
    <property type="molecule type" value="Genomic_DNA"/>
</dbReference>
<feature type="domain" description="GntR C-terminal" evidence="4">
    <location>
        <begin position="6"/>
        <end position="86"/>
    </location>
</feature>
<evidence type="ECO:0000313" key="6">
    <source>
        <dbReference type="EMBL" id="SSA44192.1"/>
    </source>
</evidence>
<evidence type="ECO:0000313" key="7">
    <source>
        <dbReference type="Proteomes" id="UP000245839"/>
    </source>
</evidence>
<evidence type="ECO:0000256" key="2">
    <source>
        <dbReference type="ARBA" id="ARBA00023125"/>
    </source>
</evidence>
<accession>A0A2Y9BZE1</accession>
<dbReference type="Proteomes" id="UP000251571">
    <property type="component" value="Unassembled WGS sequence"/>
</dbReference>
<dbReference type="Pfam" id="PF07729">
    <property type="entry name" value="FCD"/>
    <property type="match status" value="1"/>
</dbReference>
<keyword evidence="3" id="KW-0804">Transcription</keyword>
<evidence type="ECO:0000313" key="8">
    <source>
        <dbReference type="Proteomes" id="UP000251571"/>
    </source>
</evidence>
<proteinExistence type="predicted"/>
<dbReference type="InterPro" id="IPR011711">
    <property type="entry name" value="GntR_C"/>
</dbReference>
<keyword evidence="7" id="KW-1185">Reference proteome</keyword>
<dbReference type="Proteomes" id="UP000245839">
    <property type="component" value="Unassembled WGS sequence"/>
</dbReference>
<dbReference type="EMBL" id="QGDJ01000003">
    <property type="protein sequence ID" value="PWJ20204.1"/>
    <property type="molecule type" value="Genomic_DNA"/>
</dbReference>
<evidence type="ECO:0000259" key="4">
    <source>
        <dbReference type="Pfam" id="PF07729"/>
    </source>
</evidence>
<keyword evidence="2" id="KW-0238">DNA-binding</keyword>
<sequence>MAAEVAEATQIYTELNEAFQLERARLAGNAELLKVYERLQQNILRARHRVNNDPAWVRASLAEHEGISAALAVRGRLDLADRLVAHNEATAAAIIAKIDL</sequence>
<name>A0A2Y9BZE1_9RHOB</name>
<evidence type="ECO:0000256" key="1">
    <source>
        <dbReference type="ARBA" id="ARBA00023015"/>
    </source>
</evidence>
<reference evidence="6 8" key="1">
    <citation type="submission" date="2016-10" db="EMBL/GenBank/DDBJ databases">
        <authorList>
            <person name="Cai Z."/>
        </authorList>
    </citation>
    <scope>NUCLEOTIDE SEQUENCE [LARGE SCALE GENOMIC DNA]</scope>
    <source>
        <strain evidence="6 8">DSM 25227</strain>
    </source>
</reference>
<dbReference type="AlphaFoldDB" id="A0A2Y9BZE1"/>
<dbReference type="SUPFAM" id="SSF48008">
    <property type="entry name" value="GntR ligand-binding domain-like"/>
    <property type="match status" value="1"/>
</dbReference>
<evidence type="ECO:0000313" key="5">
    <source>
        <dbReference type="EMBL" id="PWJ20204.1"/>
    </source>
</evidence>
<reference evidence="5 7" key="2">
    <citation type="submission" date="2018-03" db="EMBL/GenBank/DDBJ databases">
        <title>Genomic Encyclopedia of Archaeal and Bacterial Type Strains, Phase II (KMG-II): from individual species to whole genera.</title>
        <authorList>
            <person name="Goeker M."/>
        </authorList>
    </citation>
    <scope>NUCLEOTIDE SEQUENCE [LARGE SCALE GENOMIC DNA]</scope>
    <source>
        <strain evidence="5 7">DSM 25227</strain>
    </source>
</reference>
<dbReference type="GO" id="GO:0003677">
    <property type="term" value="F:DNA binding"/>
    <property type="evidence" value="ECO:0007669"/>
    <property type="project" value="UniProtKB-KW"/>
</dbReference>